<proteinExistence type="predicted"/>
<feature type="domain" description="BHLH" evidence="2">
    <location>
        <begin position="92"/>
        <end position="143"/>
    </location>
</feature>
<feature type="compositionally biased region" description="Acidic residues" evidence="1">
    <location>
        <begin position="154"/>
        <end position="172"/>
    </location>
</feature>
<feature type="compositionally biased region" description="Pro residues" evidence="1">
    <location>
        <begin position="174"/>
        <end position="194"/>
    </location>
</feature>
<dbReference type="InterPro" id="IPR036638">
    <property type="entry name" value="HLH_DNA-bd_sf"/>
</dbReference>
<organism evidence="3 4">
    <name type="scientific">Cryomyces antarcticus</name>
    <dbReference type="NCBI Taxonomy" id="329879"/>
    <lineage>
        <taxon>Eukaryota</taxon>
        <taxon>Fungi</taxon>
        <taxon>Dikarya</taxon>
        <taxon>Ascomycota</taxon>
        <taxon>Pezizomycotina</taxon>
        <taxon>Dothideomycetes</taxon>
        <taxon>Dothideomycetes incertae sedis</taxon>
        <taxon>Cryomyces</taxon>
    </lineage>
</organism>
<feature type="region of interest" description="Disordered" evidence="1">
    <location>
        <begin position="1"/>
        <end position="90"/>
    </location>
</feature>
<feature type="compositionally biased region" description="Low complexity" evidence="1">
    <location>
        <begin position="195"/>
        <end position="209"/>
    </location>
</feature>
<dbReference type="Gene3D" id="4.10.280.10">
    <property type="entry name" value="Helix-loop-helix DNA-binding domain"/>
    <property type="match status" value="1"/>
</dbReference>
<keyword evidence="4" id="KW-1185">Reference proteome</keyword>
<name>A0ABR0LR75_9PEZI</name>
<feature type="compositionally biased region" description="Low complexity" evidence="1">
    <location>
        <begin position="58"/>
        <end position="74"/>
    </location>
</feature>
<reference evidence="3 4" key="1">
    <citation type="submission" date="2023-08" db="EMBL/GenBank/DDBJ databases">
        <title>Black Yeasts Isolated from many extreme environments.</title>
        <authorList>
            <person name="Coleine C."/>
            <person name="Stajich J.E."/>
            <person name="Selbmann L."/>
        </authorList>
    </citation>
    <scope>NUCLEOTIDE SEQUENCE [LARGE SCALE GENOMIC DNA]</scope>
    <source>
        <strain evidence="3 4">CCFEE 536</strain>
    </source>
</reference>
<evidence type="ECO:0000256" key="1">
    <source>
        <dbReference type="SAM" id="MobiDB-lite"/>
    </source>
</evidence>
<dbReference type="PROSITE" id="PS50888">
    <property type="entry name" value="BHLH"/>
    <property type="match status" value="1"/>
</dbReference>
<dbReference type="EMBL" id="JAVRRA010016421">
    <property type="protein sequence ID" value="KAK5202094.1"/>
    <property type="molecule type" value="Genomic_DNA"/>
</dbReference>
<dbReference type="SUPFAM" id="SSF47459">
    <property type="entry name" value="HLH, helix-loop-helix DNA-binding domain"/>
    <property type="match status" value="1"/>
</dbReference>
<dbReference type="InterPro" id="IPR011598">
    <property type="entry name" value="bHLH_dom"/>
</dbReference>
<feature type="region of interest" description="Disordered" evidence="1">
    <location>
        <begin position="150"/>
        <end position="209"/>
    </location>
</feature>
<feature type="compositionally biased region" description="Basic and acidic residues" evidence="1">
    <location>
        <begin position="1"/>
        <end position="18"/>
    </location>
</feature>
<gene>
    <name evidence="3" type="ORF">LTR16_000409</name>
</gene>
<comment type="caution">
    <text evidence="3">The sequence shown here is derived from an EMBL/GenBank/DDBJ whole genome shotgun (WGS) entry which is preliminary data.</text>
</comment>
<protein>
    <recommendedName>
        <fullName evidence="2">BHLH domain-containing protein</fullName>
    </recommendedName>
</protein>
<evidence type="ECO:0000313" key="3">
    <source>
        <dbReference type="EMBL" id="KAK5202094.1"/>
    </source>
</evidence>
<dbReference type="SMART" id="SM00353">
    <property type="entry name" value="HLH"/>
    <property type="match status" value="1"/>
</dbReference>
<accession>A0ABR0LR75</accession>
<dbReference type="Proteomes" id="UP001357485">
    <property type="component" value="Unassembled WGS sequence"/>
</dbReference>
<dbReference type="Pfam" id="PF00010">
    <property type="entry name" value="HLH"/>
    <property type="match status" value="1"/>
</dbReference>
<evidence type="ECO:0000259" key="2">
    <source>
        <dbReference type="PROSITE" id="PS50888"/>
    </source>
</evidence>
<sequence>MGEGLRKESSAAINREDFALPSPPTRSKKIIQRKPNEQQQQQQEEDQEQGVGKGQTETSTASSKNAVVATTTTADGKKKAAPGTIAGGRKIARKTAHSLIERRRRSRINEEFGMLKDMVPACAGQEMQKLTILQQPTNLCLSQLSRFQYVERGDNDDDDGAANGNEDDEMSDAEPPPPSSAPPSVQTPPPPPTMTRPSASAPTAPTHRP</sequence>
<evidence type="ECO:0000313" key="4">
    <source>
        <dbReference type="Proteomes" id="UP001357485"/>
    </source>
</evidence>